<dbReference type="GO" id="GO:0051287">
    <property type="term" value="F:NAD binding"/>
    <property type="evidence" value="ECO:0007669"/>
    <property type="project" value="InterPro"/>
</dbReference>
<comment type="caution">
    <text evidence="4">The sequence shown here is derived from an EMBL/GenBank/DDBJ whole genome shotgun (WGS) entry which is preliminary data.</text>
</comment>
<dbReference type="PANTHER" id="PTHR42938:SF47">
    <property type="entry name" value="HYDROXYPYRUVATE REDUCTASE"/>
    <property type="match status" value="1"/>
</dbReference>
<protein>
    <submittedName>
        <fullName evidence="4">D-3-phosphoglycerate dehydrogenase</fullName>
        <ecNumber evidence="4">1.1.1.95</ecNumber>
    </submittedName>
</protein>
<dbReference type="InterPro" id="IPR036291">
    <property type="entry name" value="NAD(P)-bd_dom_sf"/>
</dbReference>
<dbReference type="Pfam" id="PF02826">
    <property type="entry name" value="2-Hacid_dh_C"/>
    <property type="match status" value="1"/>
</dbReference>
<dbReference type="InterPro" id="IPR002912">
    <property type="entry name" value="ACT_dom"/>
</dbReference>
<dbReference type="PANTHER" id="PTHR42938">
    <property type="entry name" value="FORMATE DEHYDROGENASE 1"/>
    <property type="match status" value="1"/>
</dbReference>
<dbReference type="PROSITE" id="PS00671">
    <property type="entry name" value="D_2_HYDROXYACID_DH_3"/>
    <property type="match status" value="1"/>
</dbReference>
<dbReference type="GO" id="GO:0004617">
    <property type="term" value="F:phosphoglycerate dehydrogenase activity"/>
    <property type="evidence" value="ECO:0007669"/>
    <property type="project" value="UniProtKB-EC"/>
</dbReference>
<dbReference type="InterPro" id="IPR029753">
    <property type="entry name" value="D-isomer_DH_CS"/>
</dbReference>
<dbReference type="Gene3D" id="3.30.70.260">
    <property type="match status" value="1"/>
</dbReference>
<dbReference type="InterPro" id="IPR006140">
    <property type="entry name" value="D-isomer_DH_NAD-bd"/>
</dbReference>
<dbReference type="EMBL" id="VSSQ01076124">
    <property type="protein sequence ID" value="MPN26555.1"/>
    <property type="molecule type" value="Genomic_DNA"/>
</dbReference>
<gene>
    <name evidence="4" type="primary">serA_26</name>
    <name evidence="4" type="ORF">SDC9_173980</name>
</gene>
<dbReference type="Gene3D" id="3.40.50.720">
    <property type="entry name" value="NAD(P)-binding Rossmann-like Domain"/>
    <property type="match status" value="2"/>
</dbReference>
<name>A0A645GIL9_9ZZZZ</name>
<feature type="domain" description="ACT" evidence="3">
    <location>
        <begin position="159"/>
        <end position="228"/>
    </location>
</feature>
<organism evidence="4">
    <name type="scientific">bioreactor metagenome</name>
    <dbReference type="NCBI Taxonomy" id="1076179"/>
    <lineage>
        <taxon>unclassified sequences</taxon>
        <taxon>metagenomes</taxon>
        <taxon>ecological metagenomes</taxon>
    </lineage>
</organism>
<reference evidence="4" key="1">
    <citation type="submission" date="2019-08" db="EMBL/GenBank/DDBJ databases">
        <authorList>
            <person name="Kucharzyk K."/>
            <person name="Murdoch R.W."/>
            <person name="Higgins S."/>
            <person name="Loffler F."/>
        </authorList>
    </citation>
    <scope>NUCLEOTIDE SEQUENCE</scope>
</reference>
<dbReference type="AlphaFoldDB" id="A0A645GIL9"/>
<evidence type="ECO:0000256" key="2">
    <source>
        <dbReference type="ARBA" id="ARBA00029440"/>
    </source>
</evidence>
<dbReference type="SUPFAM" id="SSF55021">
    <property type="entry name" value="ACT-like"/>
    <property type="match status" value="1"/>
</dbReference>
<dbReference type="EC" id="1.1.1.95" evidence="4"/>
<evidence type="ECO:0000313" key="4">
    <source>
        <dbReference type="EMBL" id="MPN26555.1"/>
    </source>
</evidence>
<accession>A0A645GIL9</accession>
<dbReference type="InterPro" id="IPR045865">
    <property type="entry name" value="ACT-like_dom_sf"/>
</dbReference>
<proteinExistence type="predicted"/>
<dbReference type="SUPFAM" id="SSF51735">
    <property type="entry name" value="NAD(P)-binding Rossmann-fold domains"/>
    <property type="match status" value="1"/>
</dbReference>
<dbReference type="CDD" id="cd04901">
    <property type="entry name" value="ACT_3PGDH"/>
    <property type="match status" value="1"/>
</dbReference>
<sequence>MNVLGYDPYISVDAAWGLSRSVRHAASLDQVYTECDYVTLHLPLNASTKNMIGPAQLEKFKEGAVLLNFARGGLVDTAAVVAALESGKLRRYVTDFPEDALLCCKGVIAMPHLGASTPESEDNCAVMAATELKNYLLYGNVRNAVNLPNCELPKNGNFRLTLFHHNIPNMVGQITAILAADNINIEHMVNNSRGEYAYTIIDIEPPVGEEGLEKLRAIKGMVRVRVIG</sequence>
<evidence type="ECO:0000256" key="1">
    <source>
        <dbReference type="ARBA" id="ARBA00023002"/>
    </source>
</evidence>
<comment type="pathway">
    <text evidence="2">Amino-acid biosynthesis.</text>
</comment>
<evidence type="ECO:0000259" key="3">
    <source>
        <dbReference type="PROSITE" id="PS51671"/>
    </source>
</evidence>
<dbReference type="PROSITE" id="PS51671">
    <property type="entry name" value="ACT"/>
    <property type="match status" value="1"/>
</dbReference>
<keyword evidence="1 4" id="KW-0560">Oxidoreductase</keyword>